<reference evidence="2" key="1">
    <citation type="submission" date="2021-03" db="EMBL/GenBank/DDBJ databases">
        <title>Draft genome sequence of rust myrtle Austropuccinia psidii MF-1, a brazilian biotype.</title>
        <authorList>
            <person name="Quecine M.C."/>
            <person name="Pachon D.M.R."/>
            <person name="Bonatelli M.L."/>
            <person name="Correr F.H."/>
            <person name="Franceschini L.M."/>
            <person name="Leite T.F."/>
            <person name="Margarido G.R.A."/>
            <person name="Almeida C.A."/>
            <person name="Ferrarezi J.A."/>
            <person name="Labate C.A."/>
        </authorList>
    </citation>
    <scope>NUCLEOTIDE SEQUENCE</scope>
    <source>
        <strain evidence="2">MF-1</strain>
    </source>
</reference>
<sequence>MTLGAKTQLEKNRVQHMLHRDGEKLHYNSDLTNVPHFLPLDCYFTIYLNTISEVERNHLLVKEPIGLQNILTEIEAKTKRGHHIIQRPGRSSPGGIEAGSSRQNCMNPE</sequence>
<feature type="compositionally biased region" description="Polar residues" evidence="1">
    <location>
        <begin position="100"/>
        <end position="109"/>
    </location>
</feature>
<comment type="caution">
    <text evidence="2">The sequence shown here is derived from an EMBL/GenBank/DDBJ whole genome shotgun (WGS) entry which is preliminary data.</text>
</comment>
<keyword evidence="3" id="KW-1185">Reference proteome</keyword>
<evidence type="ECO:0000256" key="1">
    <source>
        <dbReference type="SAM" id="MobiDB-lite"/>
    </source>
</evidence>
<evidence type="ECO:0000313" key="3">
    <source>
        <dbReference type="Proteomes" id="UP000765509"/>
    </source>
</evidence>
<organism evidence="2 3">
    <name type="scientific">Austropuccinia psidii MF-1</name>
    <dbReference type="NCBI Taxonomy" id="1389203"/>
    <lineage>
        <taxon>Eukaryota</taxon>
        <taxon>Fungi</taxon>
        <taxon>Dikarya</taxon>
        <taxon>Basidiomycota</taxon>
        <taxon>Pucciniomycotina</taxon>
        <taxon>Pucciniomycetes</taxon>
        <taxon>Pucciniales</taxon>
        <taxon>Sphaerophragmiaceae</taxon>
        <taxon>Austropuccinia</taxon>
    </lineage>
</organism>
<name>A0A9Q3JRD1_9BASI</name>
<accession>A0A9Q3JRD1</accession>
<dbReference type="Proteomes" id="UP000765509">
    <property type="component" value="Unassembled WGS sequence"/>
</dbReference>
<dbReference type="EMBL" id="AVOT02079938">
    <property type="protein sequence ID" value="MBW0566926.1"/>
    <property type="molecule type" value="Genomic_DNA"/>
</dbReference>
<protein>
    <submittedName>
        <fullName evidence="2">Uncharacterized protein</fullName>
    </submittedName>
</protein>
<evidence type="ECO:0000313" key="2">
    <source>
        <dbReference type="EMBL" id="MBW0566926.1"/>
    </source>
</evidence>
<dbReference type="OrthoDB" id="2506572at2759"/>
<feature type="region of interest" description="Disordered" evidence="1">
    <location>
        <begin position="80"/>
        <end position="109"/>
    </location>
</feature>
<dbReference type="AlphaFoldDB" id="A0A9Q3JRD1"/>
<proteinExistence type="predicted"/>
<gene>
    <name evidence="2" type="ORF">O181_106641</name>
</gene>